<evidence type="ECO:0000259" key="8">
    <source>
        <dbReference type="PROSITE" id="PS51352"/>
    </source>
</evidence>
<comment type="function">
    <text evidence="7">Required for disulfide bond formation in some periplasmic proteins. Acts by transferring its disulfide bond to other proteins and is reduced in the process.</text>
</comment>
<dbReference type="InterPro" id="IPR013766">
    <property type="entry name" value="Thioredoxin_domain"/>
</dbReference>
<keyword evidence="9" id="KW-0413">Isomerase</keyword>
<dbReference type="InterPro" id="IPR033954">
    <property type="entry name" value="DiS-bond_Isoase_DsbC/G"/>
</dbReference>
<dbReference type="PROSITE" id="PS51352">
    <property type="entry name" value="THIOREDOXIN_2"/>
    <property type="match status" value="1"/>
</dbReference>
<dbReference type="CDD" id="cd03020">
    <property type="entry name" value="DsbA_DsbC_DsbG"/>
    <property type="match status" value="1"/>
</dbReference>
<gene>
    <name evidence="9" type="ORF">H663_004685</name>
</gene>
<evidence type="ECO:0000313" key="10">
    <source>
        <dbReference type="Proteomes" id="UP000037507"/>
    </source>
</evidence>
<dbReference type="GO" id="GO:0016853">
    <property type="term" value="F:isomerase activity"/>
    <property type="evidence" value="ECO:0007669"/>
    <property type="project" value="UniProtKB-KW"/>
</dbReference>
<dbReference type="InterPro" id="IPR018950">
    <property type="entry name" value="DiS-bond_isomerase_DsbC/G_N"/>
</dbReference>
<dbReference type="PANTHER" id="PTHR35272:SF3">
    <property type="entry name" value="THIOL:DISULFIDE INTERCHANGE PROTEIN DSBC"/>
    <property type="match status" value="1"/>
</dbReference>
<dbReference type="AlphaFoldDB" id="A0A2T7UGF6"/>
<dbReference type="EMBL" id="LFYT02000004">
    <property type="protein sequence ID" value="PVE43773.1"/>
    <property type="molecule type" value="Genomic_DNA"/>
</dbReference>
<dbReference type="PANTHER" id="PTHR35272">
    <property type="entry name" value="THIOL:DISULFIDE INTERCHANGE PROTEIN DSBC-RELATED"/>
    <property type="match status" value="1"/>
</dbReference>
<dbReference type="SUPFAM" id="SSF52833">
    <property type="entry name" value="Thioredoxin-like"/>
    <property type="match status" value="1"/>
</dbReference>
<proteinExistence type="inferred from homology"/>
<dbReference type="InterPro" id="IPR012336">
    <property type="entry name" value="Thioredoxin-like_fold"/>
</dbReference>
<dbReference type="RefSeq" id="WP_053171100.1">
    <property type="nucleotide sequence ID" value="NZ_LFYT02000004.1"/>
</dbReference>
<sequence>MKFVRPLLVSLLALAISPVFAQEATIRKNLSERLSNLPKIDEISKTPMNGLYELRMGNDVMYSDAEGNFLIQGALIDVKQKRNLTEERMEKLSAIPFDQLPLKNAFTQVRGNGKRKLVVFADPNCGYCKRFEKDLQKLENVTIYHLLYPILGEDSKTKSKNIWCAKDKAKVWNDWMINGTAPAAANCDTAAIDAIVEFGKKQRITGTPTLLFADGTRVPGAVPMAQVEKLLNDIK</sequence>
<evidence type="ECO:0000256" key="1">
    <source>
        <dbReference type="ARBA" id="ARBA00004418"/>
    </source>
</evidence>
<keyword evidence="5" id="KW-1015">Disulfide bond</keyword>
<evidence type="ECO:0000256" key="5">
    <source>
        <dbReference type="ARBA" id="ARBA00023157"/>
    </source>
</evidence>
<dbReference type="Gene3D" id="3.10.450.70">
    <property type="entry name" value="Disulphide bond isomerase, DsbC/G, N-terminal"/>
    <property type="match status" value="1"/>
</dbReference>
<feature type="signal peptide" evidence="7">
    <location>
        <begin position="1"/>
        <end position="21"/>
    </location>
</feature>
<dbReference type="Pfam" id="PF10411">
    <property type="entry name" value="DsbC_N"/>
    <property type="match status" value="1"/>
</dbReference>
<feature type="domain" description="Thioredoxin" evidence="8">
    <location>
        <begin position="94"/>
        <end position="235"/>
    </location>
</feature>
<feature type="chain" id="PRO_5015375027" description="Thiol:disulfide interchange protein" evidence="7">
    <location>
        <begin position="22"/>
        <end position="235"/>
    </location>
</feature>
<reference evidence="9" key="1">
    <citation type="submission" date="2017-04" db="EMBL/GenBank/DDBJ databases">
        <title>Unexpected and diverse lifestyles within the genus Limnohabitans.</title>
        <authorList>
            <person name="Kasalicky V."/>
            <person name="Mehrshad M."/>
            <person name="Andrei S.-A."/>
            <person name="Salcher M."/>
            <person name="Kratochvilova H."/>
            <person name="Simek K."/>
            <person name="Ghai R."/>
        </authorList>
    </citation>
    <scope>NUCLEOTIDE SEQUENCE [LARGE SCALE GENOMIC DNA]</scope>
    <source>
        <strain evidence="9">II-D5</strain>
    </source>
</reference>
<evidence type="ECO:0000313" key="9">
    <source>
        <dbReference type="EMBL" id="PVE43773.1"/>
    </source>
</evidence>
<name>A0A2T7UGF6_9BURK</name>
<evidence type="ECO:0000256" key="7">
    <source>
        <dbReference type="RuleBase" id="RU364038"/>
    </source>
</evidence>
<dbReference type="InterPro" id="IPR051470">
    <property type="entry name" value="Thiol:disulfide_interchange"/>
</dbReference>
<dbReference type="GO" id="GO:0042597">
    <property type="term" value="C:periplasmic space"/>
    <property type="evidence" value="ECO:0007669"/>
    <property type="project" value="UniProtKB-SubCell"/>
</dbReference>
<dbReference type="STRING" id="1293045.H663_06625"/>
<organism evidence="9 10">
    <name type="scientific">Limnohabitans planktonicus II-D5</name>
    <dbReference type="NCBI Taxonomy" id="1293045"/>
    <lineage>
        <taxon>Bacteria</taxon>
        <taxon>Pseudomonadati</taxon>
        <taxon>Pseudomonadota</taxon>
        <taxon>Betaproteobacteria</taxon>
        <taxon>Burkholderiales</taxon>
        <taxon>Comamonadaceae</taxon>
        <taxon>Limnohabitans</taxon>
    </lineage>
</organism>
<dbReference type="Pfam" id="PF13098">
    <property type="entry name" value="Thioredoxin_2"/>
    <property type="match status" value="1"/>
</dbReference>
<evidence type="ECO:0000256" key="2">
    <source>
        <dbReference type="ARBA" id="ARBA00009813"/>
    </source>
</evidence>
<comment type="caution">
    <text evidence="9">The sequence shown here is derived from an EMBL/GenBank/DDBJ whole genome shotgun (WGS) entry which is preliminary data.</text>
</comment>
<dbReference type="InterPro" id="IPR036249">
    <property type="entry name" value="Thioredoxin-like_sf"/>
</dbReference>
<dbReference type="InterPro" id="IPR009094">
    <property type="entry name" value="DiS-bond_isomerase_DsbC/G_N_sf"/>
</dbReference>
<keyword evidence="3 7" id="KW-0732">Signal</keyword>
<dbReference type="Gene3D" id="3.40.30.10">
    <property type="entry name" value="Glutaredoxin"/>
    <property type="match status" value="1"/>
</dbReference>
<dbReference type="Proteomes" id="UP000037507">
    <property type="component" value="Unassembled WGS sequence"/>
</dbReference>
<accession>A0A2T7UGF6</accession>
<evidence type="ECO:0000256" key="4">
    <source>
        <dbReference type="ARBA" id="ARBA00022764"/>
    </source>
</evidence>
<protein>
    <recommendedName>
        <fullName evidence="7">Thiol:disulfide interchange protein</fullName>
    </recommendedName>
</protein>
<keyword evidence="4 7" id="KW-0574">Periplasm</keyword>
<comment type="subcellular location">
    <subcellularLocation>
        <location evidence="1 7">Periplasm</location>
    </subcellularLocation>
</comment>
<evidence type="ECO:0000256" key="3">
    <source>
        <dbReference type="ARBA" id="ARBA00022729"/>
    </source>
</evidence>
<dbReference type="OrthoDB" id="12976at2"/>
<comment type="similarity">
    <text evidence="2 7">Belongs to the thioredoxin family. DsbC subfamily.</text>
</comment>
<keyword evidence="10" id="KW-1185">Reference proteome</keyword>
<evidence type="ECO:0000256" key="6">
    <source>
        <dbReference type="ARBA" id="ARBA00023284"/>
    </source>
</evidence>
<keyword evidence="6 7" id="KW-0676">Redox-active center</keyword>
<dbReference type="SUPFAM" id="SSF54423">
    <property type="entry name" value="DsbC/DsbG N-terminal domain-like"/>
    <property type="match status" value="1"/>
</dbReference>